<evidence type="ECO:0000313" key="1">
    <source>
        <dbReference type="EMBL" id="CBX93638.1"/>
    </source>
</evidence>
<dbReference type="OrthoDB" id="3786030at2759"/>
<accession>E4ZQG3</accession>
<dbReference type="InParanoid" id="E4ZQG3"/>
<proteinExistence type="predicted"/>
<dbReference type="VEuPathDB" id="FungiDB:LEMA_P033120.1"/>
<sequence>MSASNKQEEPEETGKGWSMPYMQDLLHKMWRVDSEFSEARLQQIRGQKTDGKFAEMPFDFDFMVEHIGSEGPEPFEKRGPVIDNEIHPMFTKFMTSLPMEEVREQMEPSLRLATNMITNPRALEWFSHVRHAHKGRSRSGRLMTLNHDPYSTTAEALDIVRRDLLKLADAMTLQWVGKLIPFEDIEGKYHDQLTVIETVLKDIKAPESEDGYQTVLKPKARKNFLKAVTDGCYPTIWFNMKFFHEFLLQSNQADYPARLKRLSDFRFSSILLHEVAHAWTTFCHRKSPGNFVEPLILRSDLYSEAGQSWEQFMYGAQIYPRNSHIHGREIADSLMAKSRNDETIDFCASIPQAWVDQWFLKSTWDQFSELHREGKQFSDSNPRDTLTAPAPAYQTEHWRFKRYCGKQNRAMDFLSFSQR</sequence>
<evidence type="ECO:0000313" key="2">
    <source>
        <dbReference type="Proteomes" id="UP000002668"/>
    </source>
</evidence>
<dbReference type="HOGENOM" id="CLU_655636_0_0_1"/>
<name>E4ZQG3_LEPMJ</name>
<dbReference type="GeneID" id="13284625"/>
<dbReference type="eggNOG" id="ENOG502TDC1">
    <property type="taxonomic scope" value="Eukaryota"/>
</dbReference>
<reference evidence="2" key="1">
    <citation type="journal article" date="2011" name="Nat. Commun.">
        <title>Effector diversification within compartments of the Leptosphaeria maculans genome affected by Repeat-Induced Point mutations.</title>
        <authorList>
            <person name="Rouxel T."/>
            <person name="Grandaubert J."/>
            <person name="Hane J.K."/>
            <person name="Hoede C."/>
            <person name="van de Wouw A.P."/>
            <person name="Couloux A."/>
            <person name="Dominguez V."/>
            <person name="Anthouard V."/>
            <person name="Bally P."/>
            <person name="Bourras S."/>
            <person name="Cozijnsen A.J."/>
            <person name="Ciuffetti L.M."/>
            <person name="Degrave A."/>
            <person name="Dilmaghani A."/>
            <person name="Duret L."/>
            <person name="Fudal I."/>
            <person name="Goodwin S.B."/>
            <person name="Gout L."/>
            <person name="Glaser N."/>
            <person name="Linglin J."/>
            <person name="Kema G.H.J."/>
            <person name="Lapalu N."/>
            <person name="Lawrence C.B."/>
            <person name="May K."/>
            <person name="Meyer M."/>
            <person name="Ollivier B."/>
            <person name="Poulain J."/>
            <person name="Schoch C.L."/>
            <person name="Simon A."/>
            <person name="Spatafora J.W."/>
            <person name="Stachowiak A."/>
            <person name="Turgeon B.G."/>
            <person name="Tyler B.M."/>
            <person name="Vincent D."/>
            <person name="Weissenbach J."/>
            <person name="Amselem J."/>
            <person name="Quesneville H."/>
            <person name="Oliver R.P."/>
            <person name="Wincker P."/>
            <person name="Balesdent M.-H."/>
            <person name="Howlett B.J."/>
        </authorList>
    </citation>
    <scope>NUCLEOTIDE SEQUENCE [LARGE SCALE GENOMIC DNA]</scope>
    <source>
        <strain evidence="2">JN3 / isolate v23.1.3 / race Av1-4-5-6-7-8</strain>
    </source>
</reference>
<organism evidence="2">
    <name type="scientific">Leptosphaeria maculans (strain JN3 / isolate v23.1.3 / race Av1-4-5-6-7-8)</name>
    <name type="common">Blackleg fungus</name>
    <name type="synonym">Phoma lingam</name>
    <dbReference type="NCBI Taxonomy" id="985895"/>
    <lineage>
        <taxon>Eukaryota</taxon>
        <taxon>Fungi</taxon>
        <taxon>Dikarya</taxon>
        <taxon>Ascomycota</taxon>
        <taxon>Pezizomycotina</taxon>
        <taxon>Dothideomycetes</taxon>
        <taxon>Pleosporomycetidae</taxon>
        <taxon>Pleosporales</taxon>
        <taxon>Pleosporineae</taxon>
        <taxon>Leptosphaeriaceae</taxon>
        <taxon>Plenodomus</taxon>
        <taxon>Plenodomus lingam/Leptosphaeria maculans species complex</taxon>
    </lineage>
</organism>
<keyword evidence="2" id="KW-1185">Reference proteome</keyword>
<gene>
    <name evidence="1" type="ORF">LEMA_P033120.1</name>
</gene>
<dbReference type="Proteomes" id="UP000002668">
    <property type="component" value="Genome"/>
</dbReference>
<dbReference type="AlphaFoldDB" id="E4ZQG3"/>
<dbReference type="EMBL" id="FP929116">
    <property type="protein sequence ID" value="CBX93638.1"/>
    <property type="molecule type" value="Genomic_DNA"/>
</dbReference>
<dbReference type="STRING" id="985895.E4ZQG3"/>
<protein>
    <submittedName>
        <fullName evidence="1">Predicted protein</fullName>
    </submittedName>
</protein>